<reference evidence="2" key="2">
    <citation type="submission" date="2023-05" db="EMBL/GenBank/DDBJ databases">
        <authorList>
            <consortium name="Lawrence Berkeley National Laboratory"/>
            <person name="Steindorff A."/>
            <person name="Hensen N."/>
            <person name="Bonometti L."/>
            <person name="Westerberg I."/>
            <person name="Brannstrom I.O."/>
            <person name="Guillou S."/>
            <person name="Cros-Aarteil S."/>
            <person name="Calhoun S."/>
            <person name="Haridas S."/>
            <person name="Kuo A."/>
            <person name="Mondo S."/>
            <person name="Pangilinan J."/>
            <person name="Riley R."/>
            <person name="Labutti K."/>
            <person name="Andreopoulos B."/>
            <person name="Lipzen A."/>
            <person name="Chen C."/>
            <person name="Yanf M."/>
            <person name="Daum C."/>
            <person name="Ng V."/>
            <person name="Clum A."/>
            <person name="Ohm R."/>
            <person name="Martin F."/>
            <person name="Silar P."/>
            <person name="Natvig D."/>
            <person name="Lalanne C."/>
            <person name="Gautier V."/>
            <person name="Ament-Velasquez S.L."/>
            <person name="Kruys A."/>
            <person name="Hutchinson M.I."/>
            <person name="Powell A.J."/>
            <person name="Barry K."/>
            <person name="Miller A.N."/>
            <person name="Grigoriev I.V."/>
            <person name="Debuchy R."/>
            <person name="Gladieux P."/>
            <person name="Thoren M.H."/>
            <person name="Johannesson H."/>
        </authorList>
    </citation>
    <scope>NUCLEOTIDE SEQUENCE</scope>
    <source>
        <strain evidence="2">PSN243</strain>
    </source>
</reference>
<sequence length="99" mass="10686">MSGHQDPHPEACGCFLFHGRMSQVITCQACQGSHRTDCRHCGNSRLMYIDCDHYSRNNGRRRASNYRGNGSRGSGSGSHSMQGGHHQGGSHGHGSSVST</sequence>
<feature type="region of interest" description="Disordered" evidence="1">
    <location>
        <begin position="55"/>
        <end position="99"/>
    </location>
</feature>
<reference evidence="2" key="1">
    <citation type="journal article" date="2023" name="Mol. Phylogenet. Evol.">
        <title>Genome-scale phylogeny and comparative genomics of the fungal order Sordariales.</title>
        <authorList>
            <person name="Hensen N."/>
            <person name="Bonometti L."/>
            <person name="Westerberg I."/>
            <person name="Brannstrom I.O."/>
            <person name="Guillou S."/>
            <person name="Cros-Aarteil S."/>
            <person name="Calhoun S."/>
            <person name="Haridas S."/>
            <person name="Kuo A."/>
            <person name="Mondo S."/>
            <person name="Pangilinan J."/>
            <person name="Riley R."/>
            <person name="LaButti K."/>
            <person name="Andreopoulos B."/>
            <person name="Lipzen A."/>
            <person name="Chen C."/>
            <person name="Yan M."/>
            <person name="Daum C."/>
            <person name="Ng V."/>
            <person name="Clum A."/>
            <person name="Steindorff A."/>
            <person name="Ohm R.A."/>
            <person name="Martin F."/>
            <person name="Silar P."/>
            <person name="Natvig D.O."/>
            <person name="Lalanne C."/>
            <person name="Gautier V."/>
            <person name="Ament-Velasquez S.L."/>
            <person name="Kruys A."/>
            <person name="Hutchinson M.I."/>
            <person name="Powell A.J."/>
            <person name="Barry K."/>
            <person name="Miller A.N."/>
            <person name="Grigoriev I.V."/>
            <person name="Debuchy R."/>
            <person name="Gladieux P."/>
            <person name="Hiltunen Thoren M."/>
            <person name="Johannesson H."/>
        </authorList>
    </citation>
    <scope>NUCLEOTIDE SEQUENCE</scope>
    <source>
        <strain evidence="2">PSN243</strain>
    </source>
</reference>
<dbReference type="Proteomes" id="UP001321760">
    <property type="component" value="Unassembled WGS sequence"/>
</dbReference>
<protein>
    <submittedName>
        <fullName evidence="2">Uncharacterized protein</fullName>
    </submittedName>
</protein>
<gene>
    <name evidence="2" type="ORF">QBC34DRAFT_395204</name>
</gene>
<keyword evidence="3" id="KW-1185">Reference proteome</keyword>
<evidence type="ECO:0000313" key="3">
    <source>
        <dbReference type="Proteomes" id="UP001321760"/>
    </source>
</evidence>
<dbReference type="EMBL" id="MU865919">
    <property type="protein sequence ID" value="KAK4453836.1"/>
    <property type="molecule type" value="Genomic_DNA"/>
</dbReference>
<evidence type="ECO:0000256" key="1">
    <source>
        <dbReference type="SAM" id="MobiDB-lite"/>
    </source>
</evidence>
<evidence type="ECO:0000313" key="2">
    <source>
        <dbReference type="EMBL" id="KAK4453836.1"/>
    </source>
</evidence>
<name>A0AAV9GZE0_9PEZI</name>
<dbReference type="AlphaFoldDB" id="A0AAV9GZE0"/>
<accession>A0AAV9GZE0</accession>
<comment type="caution">
    <text evidence="2">The sequence shown here is derived from an EMBL/GenBank/DDBJ whole genome shotgun (WGS) entry which is preliminary data.</text>
</comment>
<proteinExistence type="predicted"/>
<organism evidence="2 3">
    <name type="scientific">Podospora aff. communis PSN243</name>
    <dbReference type="NCBI Taxonomy" id="3040156"/>
    <lineage>
        <taxon>Eukaryota</taxon>
        <taxon>Fungi</taxon>
        <taxon>Dikarya</taxon>
        <taxon>Ascomycota</taxon>
        <taxon>Pezizomycotina</taxon>
        <taxon>Sordariomycetes</taxon>
        <taxon>Sordariomycetidae</taxon>
        <taxon>Sordariales</taxon>
        <taxon>Podosporaceae</taxon>
        <taxon>Podospora</taxon>
    </lineage>
</organism>